<dbReference type="STRING" id="174720.A0A0N5C6P2"/>
<protein>
    <submittedName>
        <fullName evidence="3">Ribosomal_L7Ae domain-containing protein</fullName>
    </submittedName>
</protein>
<feature type="compositionally biased region" description="Basic and acidic residues" evidence="1">
    <location>
        <begin position="377"/>
        <end position="393"/>
    </location>
</feature>
<dbReference type="InterPro" id="IPR023674">
    <property type="entry name" value="Ribosomal_uL1-like"/>
</dbReference>
<dbReference type="SUPFAM" id="SSF56808">
    <property type="entry name" value="Ribosomal protein L1"/>
    <property type="match status" value="1"/>
</dbReference>
<dbReference type="WBParaSite" id="SPAL_0001360800.1">
    <property type="protein sequence ID" value="SPAL_0001360800.1"/>
    <property type="gene ID" value="SPAL_0001360800"/>
</dbReference>
<organism evidence="2 3">
    <name type="scientific">Strongyloides papillosus</name>
    <name type="common">Intestinal threadworm</name>
    <dbReference type="NCBI Taxonomy" id="174720"/>
    <lineage>
        <taxon>Eukaryota</taxon>
        <taxon>Metazoa</taxon>
        <taxon>Ecdysozoa</taxon>
        <taxon>Nematoda</taxon>
        <taxon>Chromadorea</taxon>
        <taxon>Rhabditida</taxon>
        <taxon>Tylenchina</taxon>
        <taxon>Panagrolaimomorpha</taxon>
        <taxon>Strongyloidoidea</taxon>
        <taxon>Strongyloididae</taxon>
        <taxon>Strongyloides</taxon>
    </lineage>
</organism>
<keyword evidence="2" id="KW-1185">Reference proteome</keyword>
<dbReference type="Pfam" id="PF00687">
    <property type="entry name" value="Ribosomal_L1"/>
    <property type="match status" value="1"/>
</dbReference>
<feature type="region of interest" description="Disordered" evidence="1">
    <location>
        <begin position="482"/>
        <end position="519"/>
    </location>
</feature>
<evidence type="ECO:0000256" key="1">
    <source>
        <dbReference type="SAM" id="MobiDB-lite"/>
    </source>
</evidence>
<name>A0A0N5C6P2_STREA</name>
<evidence type="ECO:0000313" key="2">
    <source>
        <dbReference type="Proteomes" id="UP000046392"/>
    </source>
</evidence>
<dbReference type="InterPro" id="IPR028364">
    <property type="entry name" value="Ribosomal_uL1/biogenesis"/>
</dbReference>
<dbReference type="AlphaFoldDB" id="A0A0N5C6P2"/>
<feature type="region of interest" description="Disordered" evidence="1">
    <location>
        <begin position="1"/>
        <end position="30"/>
    </location>
</feature>
<dbReference type="Proteomes" id="UP000046392">
    <property type="component" value="Unplaced"/>
</dbReference>
<feature type="compositionally biased region" description="Basic and acidic residues" evidence="1">
    <location>
        <begin position="509"/>
        <end position="519"/>
    </location>
</feature>
<feature type="region of interest" description="Disordered" evidence="1">
    <location>
        <begin position="357"/>
        <end position="464"/>
    </location>
</feature>
<reference evidence="3" key="1">
    <citation type="submission" date="2017-02" db="UniProtKB">
        <authorList>
            <consortium name="WormBaseParasite"/>
        </authorList>
    </citation>
    <scope>IDENTIFICATION</scope>
</reference>
<accession>A0A0N5C6P2</accession>
<proteinExistence type="predicted"/>
<evidence type="ECO:0000313" key="3">
    <source>
        <dbReference type="WBParaSite" id="SPAL_0001360800.1"/>
    </source>
</evidence>
<sequence length="567" mass="62027">MGKKNTAKISPPSVNSKKTPKNGIKKNAVNTKKTLGVGGEVLSKESKVSLIDNISEKIKDAVKSHKEHASKTAKNSLFPDIDNALSLTFTLKKLAPDHPSSTKYINLPFPERSPENTSVCLILPDIAKTKEVNTNTDTEIESREWSEILEEKFGIDKSLYSKIYTLRQLRREVRGFEAIQSFSRSYDVFMAASNVFKSAISHLGKNFLKVNKALFPLCLKSHPKQKIENAVKRVAIRITPSKLNMLTKIGNTSQKVEELVKNGEVVLKTFLDNVPGGLENIRCIYLGNVGGVVSLPVYVSAGNPSGVNIPKPKVTVNTEEEVIDEVTTIAKDNIVVGVTKSGKINFRDASTKELLGKKRKNVQSDENDVVPTKTAKKSSELSKTQTEDIKKNNEPTNDVPIKSGKINTTEVSGKDKKIPMAKKTSKSVGNGDSPAKNPGKIVSIENVGSQGKSEVAEKKKKLNVDAQKNAKVKVEKKNLQPNINNVKAPNGKRELTPPTLRSSVRQKKKADTVKVEENKQKVNAPLKKVSEAPKVYVAEGSSGKLPTVKKVVKTVVKKKVNGSAKKK</sequence>